<evidence type="ECO:0000256" key="1">
    <source>
        <dbReference type="SAM" id="MobiDB-lite"/>
    </source>
</evidence>
<dbReference type="SUPFAM" id="SSF47699">
    <property type="entry name" value="Bifunctional inhibitor/lipid-transfer protein/seed storage 2S albumin"/>
    <property type="match status" value="1"/>
</dbReference>
<feature type="compositionally biased region" description="Basic and acidic residues" evidence="1">
    <location>
        <begin position="30"/>
        <end position="45"/>
    </location>
</feature>
<organism evidence="3 4">
    <name type="scientific">Chenopodium quinoa</name>
    <name type="common">Quinoa</name>
    <dbReference type="NCBI Taxonomy" id="63459"/>
    <lineage>
        <taxon>Eukaryota</taxon>
        <taxon>Viridiplantae</taxon>
        <taxon>Streptophyta</taxon>
        <taxon>Embryophyta</taxon>
        <taxon>Tracheophyta</taxon>
        <taxon>Spermatophyta</taxon>
        <taxon>Magnoliopsida</taxon>
        <taxon>eudicotyledons</taxon>
        <taxon>Gunneridae</taxon>
        <taxon>Pentapetalae</taxon>
        <taxon>Caryophyllales</taxon>
        <taxon>Chenopodiaceae</taxon>
        <taxon>Chenopodioideae</taxon>
        <taxon>Atripliceae</taxon>
        <taxon>Chenopodium</taxon>
    </lineage>
</organism>
<name>A0A803MQJ8_CHEQI</name>
<dbReference type="InterPro" id="IPR036312">
    <property type="entry name" value="Bifun_inhib/LTP/seed_sf"/>
</dbReference>
<feature type="region of interest" description="Disordered" evidence="1">
    <location>
        <begin position="1"/>
        <end position="80"/>
    </location>
</feature>
<dbReference type="EnsemblPlants" id="AUR62033549-RA">
    <property type="protein sequence ID" value="AUR62033549-RA:cds"/>
    <property type="gene ID" value="AUR62033549"/>
</dbReference>
<accession>A0A803MQJ8</accession>
<keyword evidence="4" id="KW-1185">Reference proteome</keyword>
<protein>
    <recommendedName>
        <fullName evidence="2">Hydrophobic seed protein domain-containing protein</fullName>
    </recommendedName>
</protein>
<dbReference type="AlphaFoldDB" id="A0A803MQJ8"/>
<evidence type="ECO:0000259" key="2">
    <source>
        <dbReference type="Pfam" id="PF14547"/>
    </source>
</evidence>
<sequence length="167" mass="18974">MQELAKSSAFQVQKEIRGFRPGKKNKGGYQRREGKRHVENVGKLEEEMDSSLDEEEYEARNRDSVCSGQGSHESFLGKSRSRKHSRKRKCYEQLCSAVIESVHELPREPHWQAALHVVKYLKGNLINLDAAACLCTAVHANVALKALVNYCDRDLPNGFQCPPRRHA</sequence>
<dbReference type="InterPro" id="IPR027923">
    <property type="entry name" value="Hydrophob_seed_dom"/>
</dbReference>
<evidence type="ECO:0000313" key="3">
    <source>
        <dbReference type="EnsemblPlants" id="AUR62033549-RA:cds"/>
    </source>
</evidence>
<reference evidence="3" key="2">
    <citation type="submission" date="2021-03" db="UniProtKB">
        <authorList>
            <consortium name="EnsemblPlants"/>
        </authorList>
    </citation>
    <scope>IDENTIFICATION</scope>
</reference>
<dbReference type="Gramene" id="AUR62033549-RA">
    <property type="protein sequence ID" value="AUR62033549-RA:cds"/>
    <property type="gene ID" value="AUR62033549"/>
</dbReference>
<feature type="domain" description="Hydrophobic seed protein" evidence="2">
    <location>
        <begin position="94"/>
        <end position="162"/>
    </location>
</feature>
<dbReference type="Gene3D" id="1.10.110.10">
    <property type="entry name" value="Plant lipid-transfer and hydrophobic proteins"/>
    <property type="match status" value="1"/>
</dbReference>
<reference evidence="3" key="1">
    <citation type="journal article" date="2017" name="Nature">
        <title>The genome of Chenopodium quinoa.</title>
        <authorList>
            <person name="Jarvis D.E."/>
            <person name="Ho Y.S."/>
            <person name="Lightfoot D.J."/>
            <person name="Schmoeckel S.M."/>
            <person name="Li B."/>
            <person name="Borm T.J.A."/>
            <person name="Ohyanagi H."/>
            <person name="Mineta K."/>
            <person name="Michell C.T."/>
            <person name="Saber N."/>
            <person name="Kharbatia N.M."/>
            <person name="Rupper R.R."/>
            <person name="Sharp A.R."/>
            <person name="Dally N."/>
            <person name="Boughton B.A."/>
            <person name="Woo Y.H."/>
            <person name="Gao G."/>
            <person name="Schijlen E.G.W.M."/>
            <person name="Guo X."/>
            <person name="Momin A.A."/>
            <person name="Negrao S."/>
            <person name="Al-Babili S."/>
            <person name="Gehring C."/>
            <person name="Roessner U."/>
            <person name="Jung C."/>
            <person name="Murphy K."/>
            <person name="Arold S.T."/>
            <person name="Gojobori T."/>
            <person name="van der Linden C.G."/>
            <person name="van Loo E.N."/>
            <person name="Jellen E.N."/>
            <person name="Maughan P.J."/>
            <person name="Tester M."/>
        </authorList>
    </citation>
    <scope>NUCLEOTIDE SEQUENCE [LARGE SCALE GENOMIC DNA]</scope>
    <source>
        <strain evidence="3">cv. PI 614886</strain>
    </source>
</reference>
<dbReference type="Proteomes" id="UP000596660">
    <property type="component" value="Unplaced"/>
</dbReference>
<feature type="compositionally biased region" description="Acidic residues" evidence="1">
    <location>
        <begin position="46"/>
        <end position="57"/>
    </location>
</feature>
<proteinExistence type="predicted"/>
<evidence type="ECO:0000313" key="4">
    <source>
        <dbReference type="Proteomes" id="UP000596660"/>
    </source>
</evidence>
<dbReference type="Pfam" id="PF14547">
    <property type="entry name" value="Hydrophob_seed"/>
    <property type="match status" value="1"/>
</dbReference>